<name>A0A1V4SSY3_9CLOT</name>
<dbReference type="EMBL" id="LTAY01000059">
    <property type="protein sequence ID" value="OPX46962.1"/>
    <property type="molecule type" value="Genomic_DNA"/>
</dbReference>
<dbReference type="Pfam" id="PF13735">
    <property type="entry name" value="tRNA_NucTran2_2"/>
    <property type="match status" value="1"/>
</dbReference>
<comment type="caution">
    <text evidence="11">The sequence shown here is derived from an EMBL/GenBank/DDBJ whole genome shotgun (WGS) entry which is preliminary data.</text>
</comment>
<evidence type="ECO:0000256" key="6">
    <source>
        <dbReference type="ARBA" id="ARBA00022741"/>
    </source>
</evidence>
<evidence type="ECO:0000256" key="4">
    <source>
        <dbReference type="ARBA" id="ARBA00022695"/>
    </source>
</evidence>
<reference evidence="11 12" key="1">
    <citation type="submission" date="2016-02" db="EMBL/GenBank/DDBJ databases">
        <title>Genome sequence of Clostridium thermobutyricum DSM 4928.</title>
        <authorList>
            <person name="Poehlein A."/>
            <person name="Daniel R."/>
        </authorList>
    </citation>
    <scope>NUCLEOTIDE SEQUENCE [LARGE SCALE GENOMIC DNA]</scope>
    <source>
        <strain evidence="11 12">DSM 4928</strain>
    </source>
</reference>
<keyword evidence="3" id="KW-0819">tRNA processing</keyword>
<dbReference type="GO" id="GO:0004810">
    <property type="term" value="F:CCA tRNA nucleotidyltransferase activity"/>
    <property type="evidence" value="ECO:0007669"/>
    <property type="project" value="UniProtKB-EC"/>
</dbReference>
<accession>A0A1V4SSY3</accession>
<dbReference type="Pfam" id="PF12627">
    <property type="entry name" value="PolyA_pol_RNAbd"/>
    <property type="match status" value="1"/>
</dbReference>
<dbReference type="InterPro" id="IPR032828">
    <property type="entry name" value="PolyA_RNA-bd"/>
</dbReference>
<evidence type="ECO:0000256" key="3">
    <source>
        <dbReference type="ARBA" id="ARBA00022694"/>
    </source>
</evidence>
<keyword evidence="8 9" id="KW-0694">RNA-binding</keyword>
<evidence type="ECO:0000256" key="2">
    <source>
        <dbReference type="ARBA" id="ARBA00022679"/>
    </source>
</evidence>
<feature type="domain" description="HD/PDEase" evidence="10">
    <location>
        <begin position="242"/>
        <end position="377"/>
    </location>
</feature>
<evidence type="ECO:0000256" key="7">
    <source>
        <dbReference type="ARBA" id="ARBA00022842"/>
    </source>
</evidence>
<keyword evidence="6" id="KW-0547">Nucleotide-binding</keyword>
<dbReference type="SUPFAM" id="SSF81891">
    <property type="entry name" value="Poly A polymerase C-terminal region-like"/>
    <property type="match status" value="1"/>
</dbReference>
<dbReference type="Pfam" id="PF01743">
    <property type="entry name" value="PolyA_pol"/>
    <property type="match status" value="1"/>
</dbReference>
<dbReference type="CDD" id="cd00077">
    <property type="entry name" value="HDc"/>
    <property type="match status" value="1"/>
</dbReference>
<dbReference type="SUPFAM" id="SSF81301">
    <property type="entry name" value="Nucleotidyltransferase"/>
    <property type="match status" value="1"/>
</dbReference>
<organism evidence="11 12">
    <name type="scientific">Clostridium thermobutyricum DSM 4928</name>
    <dbReference type="NCBI Taxonomy" id="1121339"/>
    <lineage>
        <taxon>Bacteria</taxon>
        <taxon>Bacillati</taxon>
        <taxon>Bacillota</taxon>
        <taxon>Clostridia</taxon>
        <taxon>Eubacteriales</taxon>
        <taxon>Clostridiaceae</taxon>
        <taxon>Clostridium</taxon>
    </lineage>
</organism>
<keyword evidence="7" id="KW-0460">Magnesium</keyword>
<evidence type="ECO:0000256" key="5">
    <source>
        <dbReference type="ARBA" id="ARBA00022723"/>
    </source>
</evidence>
<dbReference type="GO" id="GO:0046872">
    <property type="term" value="F:metal ion binding"/>
    <property type="evidence" value="ECO:0007669"/>
    <property type="project" value="UniProtKB-KW"/>
</dbReference>
<dbReference type="EC" id="2.7.7.72" evidence="11"/>
<dbReference type="InterPro" id="IPR032810">
    <property type="entry name" value="CCA-adding_enz_C"/>
</dbReference>
<comment type="similarity">
    <text evidence="9">Belongs to the tRNA nucleotidyltransferase/poly(A) polymerase family.</text>
</comment>
<dbReference type="Gene3D" id="1.10.246.80">
    <property type="match status" value="1"/>
</dbReference>
<evidence type="ECO:0000256" key="8">
    <source>
        <dbReference type="ARBA" id="ARBA00022884"/>
    </source>
</evidence>
<dbReference type="InterPro" id="IPR043519">
    <property type="entry name" value="NT_sf"/>
</dbReference>
<dbReference type="PANTHER" id="PTHR46173">
    <property type="entry name" value="CCA TRNA NUCLEOTIDYLTRANSFERASE 1, MITOCHONDRIAL"/>
    <property type="match status" value="1"/>
</dbReference>
<dbReference type="AlphaFoldDB" id="A0A1V4SSY3"/>
<dbReference type="SMART" id="SM00471">
    <property type="entry name" value="HDc"/>
    <property type="match status" value="1"/>
</dbReference>
<evidence type="ECO:0000313" key="11">
    <source>
        <dbReference type="EMBL" id="OPX46962.1"/>
    </source>
</evidence>
<dbReference type="InterPro" id="IPR050264">
    <property type="entry name" value="Bact_CCA-adding_enz_type3_sf"/>
</dbReference>
<gene>
    <name evidence="11" type="primary">cca_1</name>
    <name evidence="11" type="ORF">CLTHE_21990</name>
</gene>
<evidence type="ECO:0000256" key="1">
    <source>
        <dbReference type="ARBA" id="ARBA00001946"/>
    </source>
</evidence>
<dbReference type="GO" id="GO:0008033">
    <property type="term" value="P:tRNA processing"/>
    <property type="evidence" value="ECO:0007669"/>
    <property type="project" value="UniProtKB-KW"/>
</dbReference>
<dbReference type="Proteomes" id="UP000191448">
    <property type="component" value="Unassembled WGS sequence"/>
</dbReference>
<evidence type="ECO:0000259" key="10">
    <source>
        <dbReference type="SMART" id="SM00471"/>
    </source>
</evidence>
<dbReference type="GO" id="GO:0000049">
    <property type="term" value="F:tRNA binding"/>
    <property type="evidence" value="ECO:0007669"/>
    <property type="project" value="TreeGrafter"/>
</dbReference>
<dbReference type="InterPro" id="IPR002646">
    <property type="entry name" value="PolA_pol_head_dom"/>
</dbReference>
<evidence type="ECO:0000256" key="9">
    <source>
        <dbReference type="RuleBase" id="RU003953"/>
    </source>
</evidence>
<dbReference type="Gene3D" id="3.30.460.10">
    <property type="entry name" value="Beta Polymerase, domain 2"/>
    <property type="match status" value="1"/>
</dbReference>
<dbReference type="RefSeq" id="WP_080023455.1">
    <property type="nucleotide sequence ID" value="NZ_LTAY01000059.1"/>
</dbReference>
<dbReference type="OrthoDB" id="9805698at2"/>
<dbReference type="Gene3D" id="1.10.3090.10">
    <property type="entry name" value="cca-adding enzyme, domain 2"/>
    <property type="match status" value="1"/>
</dbReference>
<dbReference type="InterPro" id="IPR003607">
    <property type="entry name" value="HD/PDEase_dom"/>
</dbReference>
<dbReference type="GO" id="GO:0000166">
    <property type="term" value="F:nucleotide binding"/>
    <property type="evidence" value="ECO:0007669"/>
    <property type="project" value="UniProtKB-KW"/>
</dbReference>
<dbReference type="CDD" id="cd05398">
    <property type="entry name" value="NT_ClassII-CCAase"/>
    <property type="match status" value="1"/>
</dbReference>
<keyword evidence="5" id="KW-0479">Metal-binding</keyword>
<evidence type="ECO:0000313" key="12">
    <source>
        <dbReference type="Proteomes" id="UP000191448"/>
    </source>
</evidence>
<dbReference type="NCBIfam" id="NF009814">
    <property type="entry name" value="PRK13299.1"/>
    <property type="match status" value="1"/>
</dbReference>
<proteinExistence type="inferred from homology"/>
<dbReference type="PANTHER" id="PTHR46173:SF1">
    <property type="entry name" value="CCA TRNA NUCLEOTIDYLTRANSFERASE 1, MITOCHONDRIAL"/>
    <property type="match status" value="1"/>
</dbReference>
<keyword evidence="2 9" id="KW-0808">Transferase</keyword>
<comment type="cofactor">
    <cofactor evidence="1">
        <name>Mg(2+)</name>
        <dbReference type="ChEBI" id="CHEBI:18420"/>
    </cofactor>
</comment>
<sequence>MNFNIPAKVQFIIDTFYNNGFEAFLVGGCIRDYLLNKTPKDYDIATSATPDQTIYLFEKTIPTGLQHGTVTVVIENENFEVTTYRTESEYIDNRHPEKVEFVKNIKEDLSRRDFTINAFAYNHKKGLLDFFEGKSDLKNKIIRAVGNSDIRFNEDALRMLRAIRFSSQLDFDIAKDTLSNIEKNNLLINNISFERIRDEISKILLSNNPRKGLILLKNTELLTNIIPEFKDTFSFDQKNPHHFEDVFEHSLSVVEKTPSILTVRLAALLHDIGKPSCFNLDEKGIGHFYGHNTKSEEISRKILNRLRFDNKTIKETLKLIREHMNVLDNPNNSNIKRLITRVGLDSIENLYSLQEADILSLKDPSVATHKIVKMREVTNNILISKEPLSLKDLAITGNDLINELGLSKGKIIGDVLKKLFNIILDYPDLNNKKDLLKEAKKIVESYQN</sequence>
<keyword evidence="4 11" id="KW-0548">Nucleotidyltransferase</keyword>
<protein>
    <submittedName>
        <fullName evidence="11">CCA-adding enzyme</fullName>
        <ecNumber evidence="11">2.7.7.72</ecNumber>
    </submittedName>
</protein>